<feature type="transmembrane region" description="Helical" evidence="1">
    <location>
        <begin position="12"/>
        <end position="32"/>
    </location>
</feature>
<dbReference type="AlphaFoldDB" id="F7YCH5"/>
<dbReference type="GO" id="GO:0006644">
    <property type="term" value="P:phospholipid metabolic process"/>
    <property type="evidence" value="ECO:0007669"/>
    <property type="project" value="InterPro"/>
</dbReference>
<organism evidence="2 3">
    <name type="scientific">Mesorhizobium opportunistum (strain LMG 24607 / HAMBI 3007 / WSM2075)</name>
    <dbReference type="NCBI Taxonomy" id="536019"/>
    <lineage>
        <taxon>Bacteria</taxon>
        <taxon>Pseudomonadati</taxon>
        <taxon>Pseudomonadota</taxon>
        <taxon>Alphaproteobacteria</taxon>
        <taxon>Hyphomicrobiales</taxon>
        <taxon>Phyllobacteriaceae</taxon>
        <taxon>Mesorhizobium</taxon>
    </lineage>
</organism>
<dbReference type="KEGG" id="mop:Mesop_3338"/>
<keyword evidence="1" id="KW-0472">Membrane</keyword>
<evidence type="ECO:0000313" key="2">
    <source>
        <dbReference type="EMBL" id="AEH87787.1"/>
    </source>
</evidence>
<protein>
    <submittedName>
        <fullName evidence="2">Uncharacterized protein</fullName>
    </submittedName>
</protein>
<name>F7YCH5_MESOW</name>
<dbReference type="GO" id="GO:0004623">
    <property type="term" value="F:phospholipase A2 activity"/>
    <property type="evidence" value="ECO:0007669"/>
    <property type="project" value="InterPro"/>
</dbReference>
<evidence type="ECO:0000313" key="3">
    <source>
        <dbReference type="Proteomes" id="UP000001623"/>
    </source>
</evidence>
<keyword evidence="1" id="KW-0812">Transmembrane</keyword>
<dbReference type="GO" id="GO:0050482">
    <property type="term" value="P:arachidonate secretion"/>
    <property type="evidence" value="ECO:0007669"/>
    <property type="project" value="InterPro"/>
</dbReference>
<dbReference type="InterPro" id="IPR036444">
    <property type="entry name" value="PLipase_A2_dom_sf"/>
</dbReference>
<proteinExistence type="predicted"/>
<evidence type="ECO:0000256" key="1">
    <source>
        <dbReference type="SAM" id="Phobius"/>
    </source>
</evidence>
<dbReference type="eggNOG" id="ENOG5033QHH">
    <property type="taxonomic scope" value="Bacteria"/>
</dbReference>
<dbReference type="Proteomes" id="UP000001623">
    <property type="component" value="Chromosome"/>
</dbReference>
<reference evidence="2 3" key="1">
    <citation type="submission" date="2010-10" db="EMBL/GenBank/DDBJ databases">
        <title>Complete sequence of Mesorhizobium opportunistum WSM2075.</title>
        <authorList>
            <consortium name="US DOE Joint Genome Institute"/>
            <person name="Lucas S."/>
            <person name="Copeland A."/>
            <person name="Lapidus A."/>
            <person name="Cheng J.-F."/>
            <person name="Bruce D."/>
            <person name="Goodwin L."/>
            <person name="Pitluck S."/>
            <person name="Chertkov O."/>
            <person name="Misra M."/>
            <person name="Detter J.C."/>
            <person name="Han C."/>
            <person name="Tapia R."/>
            <person name="Land M."/>
            <person name="Hauser L."/>
            <person name="Kyrpides N."/>
            <person name="Ovchinnikova G."/>
            <person name="Mavrommatis K.M."/>
            <person name="Tiwari R.P."/>
            <person name="Howieson J.G."/>
            <person name="O'Hara G.W."/>
            <person name="Nandasena K.G."/>
            <person name="Woyke T."/>
        </authorList>
    </citation>
    <scope>NUCLEOTIDE SEQUENCE [LARGE SCALE GENOMIC DNA]</scope>
    <source>
        <strain evidence="3">LMG 24607 / HAMBI 3007 / WSM2075</strain>
    </source>
</reference>
<gene>
    <name evidence="2" type="ordered locus">Mesop_3338</name>
</gene>
<dbReference type="EMBL" id="CP002279">
    <property type="protein sequence ID" value="AEH87787.1"/>
    <property type="molecule type" value="Genomic_DNA"/>
</dbReference>
<dbReference type="HOGENOM" id="CLU_394226_0_0_5"/>
<accession>F7YCH5</accession>
<sequence>MREIIDIIYIRIRQFFAFIGFAVVIFIAVFLLKLDYFGRAVADRLLANAAIPTRGEMPVTSGQVPFSSADIQIVGGRGEGLSCSLPPDISKLAFPIAAGRSEIGLEMRQACAMHDFCYRHGAATYGYTQADCDFTLQEQAFQLCYFIERARDEGRINDNRSKCIRDARLVTLGVRIGGSDSFRSVSQNVEALSAGLDDEIGVDGRASTYFEYDPYPIRSQSYTAYRIADAPNSDGKLGQRKRVYEFSVRPSGVFVSVAPNSAQLWQKSILPGNPAYIVGAPIVAEARHNGQTEDWFVWWQRRSLGETGGRLIGIAPGRATTVDWRCLYFSGMSGSMRDASTSCRSADMAFFAAELGNGRNSGDAYFSEILPSHLGRITDDILWLSALQTHNCRRDGSNGLCFLDMAVSITSGESRQPQWPIRVFDEISPIYLGKPQYEDTPYRNFVSHPQILNPSSKNDPTLVWSRRDERFESISLVRRLGIRRHKDRPEYSAAVPRGSMVLDDDYETDDPSFVIGRNSKSPLMVGFQRIGGSENPDQLRLAEWHVPVMENKAERSRLAEIPVDFSKCSVHLDKTWLARPPIVSSISEENSAVILSRANSIRKGDAPRTLEIGLLIIATDGSCSDFKTLAGIPLDHFILAGSPENQNEQRVEILRKTPILAGDLDGDGQIEILFPAVGGSNNTIDLARISHDFRLLSLL</sequence>
<dbReference type="RefSeq" id="WP_013894476.1">
    <property type="nucleotide sequence ID" value="NC_015675.1"/>
</dbReference>
<dbReference type="Gene3D" id="1.20.90.10">
    <property type="entry name" value="Phospholipase A2 domain"/>
    <property type="match status" value="1"/>
</dbReference>
<keyword evidence="1" id="KW-1133">Transmembrane helix</keyword>